<keyword evidence="3" id="KW-1185">Reference proteome</keyword>
<keyword evidence="1" id="KW-1133">Transmembrane helix</keyword>
<name>A0A7W9JAA6_9ACTN</name>
<dbReference type="RefSeq" id="WP_184798057.1">
    <property type="nucleotide sequence ID" value="NZ_JACHMY010000001.1"/>
</dbReference>
<dbReference type="AlphaFoldDB" id="A0A7W9JAA6"/>
<accession>A0A7W9JAA6</accession>
<evidence type="ECO:0000313" key="3">
    <source>
        <dbReference type="Proteomes" id="UP000549971"/>
    </source>
</evidence>
<dbReference type="Proteomes" id="UP000549971">
    <property type="component" value="Unassembled WGS sequence"/>
</dbReference>
<organism evidence="2 3">
    <name type="scientific">Kribbella italica</name>
    <dbReference type="NCBI Taxonomy" id="1540520"/>
    <lineage>
        <taxon>Bacteria</taxon>
        <taxon>Bacillati</taxon>
        <taxon>Actinomycetota</taxon>
        <taxon>Actinomycetes</taxon>
        <taxon>Propionibacteriales</taxon>
        <taxon>Kribbellaceae</taxon>
        <taxon>Kribbella</taxon>
    </lineage>
</organism>
<reference evidence="2 3" key="1">
    <citation type="submission" date="2020-08" db="EMBL/GenBank/DDBJ databases">
        <title>Sequencing the genomes of 1000 actinobacteria strains.</title>
        <authorList>
            <person name="Klenk H.-P."/>
        </authorList>
    </citation>
    <scope>NUCLEOTIDE SEQUENCE [LARGE SCALE GENOMIC DNA]</scope>
    <source>
        <strain evidence="2 3">DSM 28967</strain>
    </source>
</reference>
<keyword evidence="1" id="KW-0812">Transmembrane</keyword>
<keyword evidence="1" id="KW-0472">Membrane</keyword>
<comment type="caution">
    <text evidence="2">The sequence shown here is derived from an EMBL/GenBank/DDBJ whole genome shotgun (WGS) entry which is preliminary data.</text>
</comment>
<dbReference type="EMBL" id="JACHMY010000001">
    <property type="protein sequence ID" value="MBB5837778.1"/>
    <property type="molecule type" value="Genomic_DNA"/>
</dbReference>
<protein>
    <submittedName>
        <fullName evidence="2">Uncharacterized protein</fullName>
    </submittedName>
</protein>
<evidence type="ECO:0000256" key="1">
    <source>
        <dbReference type="SAM" id="Phobius"/>
    </source>
</evidence>
<feature type="transmembrane region" description="Helical" evidence="1">
    <location>
        <begin position="37"/>
        <end position="58"/>
    </location>
</feature>
<gene>
    <name evidence="2" type="ORF">HDA39_004512</name>
</gene>
<sequence length="228" mass="25352">MLTIGVSAISAWILSEFSLDSDQAAFWRRWLGRFSYWWRRALYAVIPLGTGMVAAMFLRPADSVGQQIFQGFVGGCAATGALRVTPPGLAPGRSARGQTPDQVKANSVLTWMHKRAIERFDALTRRKIDEDLTRCRVSKDGDPSELLKLAEEIAGALRQESQAALAKQRERSARVLVQLNALMDEVGDPLATESQHNKAVFSTAELLREELCARRWNRPPVSKSKEGR</sequence>
<evidence type="ECO:0000313" key="2">
    <source>
        <dbReference type="EMBL" id="MBB5837778.1"/>
    </source>
</evidence>
<proteinExistence type="predicted"/>